<proteinExistence type="predicted"/>
<dbReference type="EMBL" id="CAJEWN010001612">
    <property type="protein sequence ID" value="CAD2198811.1"/>
    <property type="molecule type" value="Genomic_DNA"/>
</dbReference>
<organism evidence="1 2">
    <name type="scientific">Meloidogyne enterolobii</name>
    <name type="common">Root-knot nematode worm</name>
    <name type="synonym">Meloidogyne mayaguensis</name>
    <dbReference type="NCBI Taxonomy" id="390850"/>
    <lineage>
        <taxon>Eukaryota</taxon>
        <taxon>Metazoa</taxon>
        <taxon>Ecdysozoa</taxon>
        <taxon>Nematoda</taxon>
        <taxon>Chromadorea</taxon>
        <taxon>Rhabditida</taxon>
        <taxon>Tylenchina</taxon>
        <taxon>Tylenchomorpha</taxon>
        <taxon>Tylenchoidea</taxon>
        <taxon>Meloidogynidae</taxon>
        <taxon>Meloidogyninae</taxon>
        <taxon>Meloidogyne</taxon>
    </lineage>
</organism>
<accession>A0A6V7XHV9</accession>
<evidence type="ECO:0000313" key="1">
    <source>
        <dbReference type="EMBL" id="CAD2198811.1"/>
    </source>
</evidence>
<evidence type="ECO:0000313" key="2">
    <source>
        <dbReference type="Proteomes" id="UP000580250"/>
    </source>
</evidence>
<sequence>MENVQTGKGLANTNVYPLPKSDIGQIFKLNIYRILAASVSVYVVDKLNRCELFEYVFVD</sequence>
<name>A0A6V7XHV9_MELEN</name>
<dbReference type="Proteomes" id="UP000580250">
    <property type="component" value="Unassembled WGS sequence"/>
</dbReference>
<gene>
    <name evidence="1" type="ORF">MENT_LOCUS52166</name>
</gene>
<comment type="caution">
    <text evidence="1">The sequence shown here is derived from an EMBL/GenBank/DDBJ whole genome shotgun (WGS) entry which is preliminary data.</text>
</comment>
<reference evidence="1 2" key="1">
    <citation type="submission" date="2020-08" db="EMBL/GenBank/DDBJ databases">
        <authorList>
            <person name="Koutsovoulos G."/>
            <person name="Danchin GJ E."/>
        </authorList>
    </citation>
    <scope>NUCLEOTIDE SEQUENCE [LARGE SCALE GENOMIC DNA]</scope>
</reference>
<protein>
    <submittedName>
        <fullName evidence="1">Uncharacterized protein</fullName>
    </submittedName>
</protein>
<dbReference type="AlphaFoldDB" id="A0A6V7XHV9"/>